<dbReference type="SUPFAM" id="SSF89360">
    <property type="entry name" value="HesB-like domain"/>
    <property type="match status" value="1"/>
</dbReference>
<dbReference type="PANTHER" id="PTHR10072:SF41">
    <property type="entry name" value="IRON-SULFUR CLUSTER ASSEMBLY 1 HOMOLOG, MITOCHONDRIAL"/>
    <property type="match status" value="1"/>
</dbReference>
<evidence type="ECO:0000313" key="4">
    <source>
        <dbReference type="Proteomes" id="UP001060336"/>
    </source>
</evidence>
<sequence length="117" mass="12784">MFQPGKAPITLTDAAADRVKTLMAANPEDGVLGLRVGVKAKGCSGLSYFVEYAKERKKFEDMVEDKGVTIFVDPASVMFILGSEMDFQEDKYYSGFVFNNPNETSRCGCGESFNVAS</sequence>
<comment type="similarity">
    <text evidence="1">Belongs to the HesB/IscA family.</text>
</comment>
<organism evidence="3 4">
    <name type="scientific">Nisaea acidiphila</name>
    <dbReference type="NCBI Taxonomy" id="1862145"/>
    <lineage>
        <taxon>Bacteria</taxon>
        <taxon>Pseudomonadati</taxon>
        <taxon>Pseudomonadota</taxon>
        <taxon>Alphaproteobacteria</taxon>
        <taxon>Rhodospirillales</taxon>
        <taxon>Thalassobaculaceae</taxon>
        <taxon>Nisaea</taxon>
    </lineage>
</organism>
<dbReference type="PROSITE" id="PS01152">
    <property type="entry name" value="HESB"/>
    <property type="match status" value="1"/>
</dbReference>
<keyword evidence="4" id="KW-1185">Reference proteome</keyword>
<dbReference type="InterPro" id="IPR000361">
    <property type="entry name" value="ATAP_core_dom"/>
</dbReference>
<evidence type="ECO:0000256" key="1">
    <source>
        <dbReference type="ARBA" id="ARBA00006718"/>
    </source>
</evidence>
<feature type="domain" description="Core" evidence="2">
    <location>
        <begin position="9"/>
        <end position="111"/>
    </location>
</feature>
<dbReference type="GO" id="GO:0016226">
    <property type="term" value="P:iron-sulfur cluster assembly"/>
    <property type="evidence" value="ECO:0007669"/>
    <property type="project" value="InterPro"/>
</dbReference>
<dbReference type="InterPro" id="IPR050322">
    <property type="entry name" value="Fe-S_cluster_asmbl/transfer"/>
</dbReference>
<dbReference type="KEGG" id="naci:NUH88_02475"/>
<accession>A0A9J7AYQ5</accession>
<evidence type="ECO:0000259" key="2">
    <source>
        <dbReference type="Pfam" id="PF01521"/>
    </source>
</evidence>
<gene>
    <name evidence="3" type="ORF">NUH88_02475</name>
</gene>
<dbReference type="Gene3D" id="2.60.300.12">
    <property type="entry name" value="HesB-like domain"/>
    <property type="match status" value="1"/>
</dbReference>
<evidence type="ECO:0000313" key="3">
    <source>
        <dbReference type="EMBL" id="UUX50565.1"/>
    </source>
</evidence>
<dbReference type="AlphaFoldDB" id="A0A9J7AYQ5"/>
<dbReference type="PANTHER" id="PTHR10072">
    <property type="entry name" value="IRON-SULFUR CLUSTER ASSEMBLY PROTEIN"/>
    <property type="match status" value="1"/>
</dbReference>
<name>A0A9J7AYQ5_9PROT</name>
<proteinExistence type="inferred from homology"/>
<dbReference type="FunFam" id="2.60.300.12:FF:000001">
    <property type="entry name" value="Iron-binding protein IscA"/>
    <property type="match status" value="1"/>
</dbReference>
<dbReference type="GO" id="GO:0051537">
    <property type="term" value="F:2 iron, 2 sulfur cluster binding"/>
    <property type="evidence" value="ECO:0007669"/>
    <property type="project" value="TreeGrafter"/>
</dbReference>
<dbReference type="NCBIfam" id="TIGR00049">
    <property type="entry name" value="iron-sulfur cluster assembly accessory protein"/>
    <property type="match status" value="1"/>
</dbReference>
<reference evidence="3" key="1">
    <citation type="submission" date="2022-08" db="EMBL/GenBank/DDBJ databases">
        <title>Nisaea acidiphila sp. nov., isolated from a marine algal debris and emended description of the genus Nisaea Urios et al. 2008.</title>
        <authorList>
            <person name="Kwon K."/>
        </authorList>
    </citation>
    <scope>NUCLEOTIDE SEQUENCE</scope>
    <source>
        <strain evidence="3">MEBiC11861</strain>
    </source>
</reference>
<dbReference type="Pfam" id="PF01521">
    <property type="entry name" value="Fe-S_biosyn"/>
    <property type="match status" value="1"/>
</dbReference>
<dbReference type="Proteomes" id="UP001060336">
    <property type="component" value="Chromosome"/>
</dbReference>
<dbReference type="InterPro" id="IPR035903">
    <property type="entry name" value="HesB-like_dom_sf"/>
</dbReference>
<dbReference type="EMBL" id="CP102480">
    <property type="protein sequence ID" value="UUX50565.1"/>
    <property type="molecule type" value="Genomic_DNA"/>
</dbReference>
<dbReference type="InterPro" id="IPR017870">
    <property type="entry name" value="FeS_cluster_insertion_CS"/>
</dbReference>
<dbReference type="InterPro" id="IPR016092">
    <property type="entry name" value="ATAP"/>
</dbReference>
<dbReference type="RefSeq" id="WP_257769753.1">
    <property type="nucleotide sequence ID" value="NZ_CP102480.1"/>
</dbReference>
<protein>
    <submittedName>
        <fullName evidence="3">Iron-sulfur cluster assembly accessory protein</fullName>
    </submittedName>
</protein>
<dbReference type="GO" id="GO:0005737">
    <property type="term" value="C:cytoplasm"/>
    <property type="evidence" value="ECO:0007669"/>
    <property type="project" value="TreeGrafter"/>
</dbReference>